<dbReference type="GO" id="GO:0005615">
    <property type="term" value="C:extracellular space"/>
    <property type="evidence" value="ECO:0007669"/>
    <property type="project" value="TreeGrafter"/>
</dbReference>
<evidence type="ECO:0000256" key="1">
    <source>
        <dbReference type="ARBA" id="ARBA00004613"/>
    </source>
</evidence>
<dbReference type="AlphaFoldDB" id="A0A9P0GCK1"/>
<organism evidence="11 12">
    <name type="scientific">Psylliodes chrysocephalus</name>
    <dbReference type="NCBI Taxonomy" id="3402493"/>
    <lineage>
        <taxon>Eukaryota</taxon>
        <taxon>Metazoa</taxon>
        <taxon>Ecdysozoa</taxon>
        <taxon>Arthropoda</taxon>
        <taxon>Hexapoda</taxon>
        <taxon>Insecta</taxon>
        <taxon>Pterygota</taxon>
        <taxon>Neoptera</taxon>
        <taxon>Endopterygota</taxon>
        <taxon>Coleoptera</taxon>
        <taxon>Polyphaga</taxon>
        <taxon>Cucujiformia</taxon>
        <taxon>Chrysomeloidea</taxon>
        <taxon>Chrysomelidae</taxon>
        <taxon>Galerucinae</taxon>
        <taxon>Alticini</taxon>
        <taxon>Psylliodes</taxon>
    </lineage>
</organism>
<dbReference type="InterPro" id="IPR006761">
    <property type="entry name" value="Tsg"/>
</dbReference>
<feature type="region of interest" description="Disordered" evidence="7">
    <location>
        <begin position="192"/>
        <end position="215"/>
    </location>
</feature>
<dbReference type="Pfam" id="PF23782">
    <property type="entry name" value="Tsg_N"/>
    <property type="match status" value="1"/>
</dbReference>
<keyword evidence="6" id="KW-0325">Glycoprotein</keyword>
<reference evidence="11" key="1">
    <citation type="submission" date="2022-01" db="EMBL/GenBank/DDBJ databases">
        <authorList>
            <person name="King R."/>
        </authorList>
    </citation>
    <scope>NUCLEOTIDE SEQUENCE</scope>
</reference>
<dbReference type="Proteomes" id="UP001153636">
    <property type="component" value="Chromosome 3"/>
</dbReference>
<dbReference type="PANTHER" id="PTHR12312">
    <property type="entry name" value="TWISTED GASTRULATION PROTEIN HOMOLOG 1-A-RELATED"/>
    <property type="match status" value="1"/>
</dbReference>
<evidence type="ECO:0008006" key="13">
    <source>
        <dbReference type="Google" id="ProtNLM"/>
    </source>
</evidence>
<keyword evidence="3" id="KW-0217">Developmental protein</keyword>
<comment type="similarity">
    <text evidence="2">Belongs to the twisted gastrulation protein family.</text>
</comment>
<dbReference type="EMBL" id="OV651815">
    <property type="protein sequence ID" value="CAH1108363.1"/>
    <property type="molecule type" value="Genomic_DNA"/>
</dbReference>
<protein>
    <recommendedName>
        <fullName evidence="13">Protein twisted gastrulation</fullName>
    </recommendedName>
</protein>
<sequence>MKEFGILSLLLLNSFLQVENCNESVCAPVVSKCLLIKSCNCDVHNSTCFGLCHTCLGKYSIECCSCVDICPKHIEHIPDKESTVEDHLEPIPQLFNILVEGRDPVMPWTTETYENYYTTSIGELVSTNCSIIWWDQCTSFQKCKDQCISLGATSTRMFHNGCCECIGDTCINYGRSKSACKHCPFTGQSDEYPLSPDENDFDLDYGEDSDFDETQ</sequence>
<keyword evidence="4" id="KW-0964">Secreted</keyword>
<feature type="signal peptide" evidence="8">
    <location>
        <begin position="1"/>
        <end position="21"/>
    </location>
</feature>
<evidence type="ECO:0000256" key="7">
    <source>
        <dbReference type="SAM" id="MobiDB-lite"/>
    </source>
</evidence>
<dbReference type="InterPro" id="IPR057726">
    <property type="entry name" value="Tsg_C"/>
</dbReference>
<feature type="domain" description="Tsg C-terminal" evidence="9">
    <location>
        <begin position="123"/>
        <end position="184"/>
    </location>
</feature>
<dbReference type="InterPro" id="IPR057635">
    <property type="entry name" value="Tsg_N"/>
</dbReference>
<feature type="domain" description="Tsg N-terminal" evidence="10">
    <location>
        <begin position="21"/>
        <end position="73"/>
    </location>
</feature>
<evidence type="ECO:0000256" key="6">
    <source>
        <dbReference type="ARBA" id="ARBA00023180"/>
    </source>
</evidence>
<dbReference type="PANTHER" id="PTHR12312:SF16">
    <property type="entry name" value="TWISTED GASTRULATION PROTEIN HOMOLOG 1-A-RELATED"/>
    <property type="match status" value="1"/>
</dbReference>
<evidence type="ECO:0000259" key="9">
    <source>
        <dbReference type="Pfam" id="PF04668"/>
    </source>
</evidence>
<evidence type="ECO:0000259" key="10">
    <source>
        <dbReference type="Pfam" id="PF23782"/>
    </source>
</evidence>
<feature type="chain" id="PRO_5040357327" description="Protein twisted gastrulation" evidence="8">
    <location>
        <begin position="22"/>
        <end position="215"/>
    </location>
</feature>
<evidence type="ECO:0000256" key="4">
    <source>
        <dbReference type="ARBA" id="ARBA00022525"/>
    </source>
</evidence>
<dbReference type="Pfam" id="PF04668">
    <property type="entry name" value="Tsg"/>
    <property type="match status" value="1"/>
</dbReference>
<dbReference type="OrthoDB" id="10037323at2759"/>
<accession>A0A9P0GCK1</accession>
<proteinExistence type="inferred from homology"/>
<evidence type="ECO:0000256" key="8">
    <source>
        <dbReference type="SAM" id="SignalP"/>
    </source>
</evidence>
<evidence type="ECO:0000313" key="11">
    <source>
        <dbReference type="EMBL" id="CAH1108363.1"/>
    </source>
</evidence>
<evidence type="ECO:0000256" key="3">
    <source>
        <dbReference type="ARBA" id="ARBA00022473"/>
    </source>
</evidence>
<comment type="subcellular location">
    <subcellularLocation>
        <location evidence="1">Secreted</location>
    </subcellularLocation>
</comment>
<keyword evidence="5 8" id="KW-0732">Signal</keyword>
<evidence type="ECO:0000256" key="5">
    <source>
        <dbReference type="ARBA" id="ARBA00022729"/>
    </source>
</evidence>
<name>A0A9P0GCK1_9CUCU</name>
<dbReference type="GO" id="GO:0030510">
    <property type="term" value="P:regulation of BMP signaling pathway"/>
    <property type="evidence" value="ECO:0007669"/>
    <property type="project" value="TreeGrafter"/>
</dbReference>
<keyword evidence="12" id="KW-1185">Reference proteome</keyword>
<feature type="compositionally biased region" description="Acidic residues" evidence="7">
    <location>
        <begin position="197"/>
        <end position="215"/>
    </location>
</feature>
<gene>
    <name evidence="11" type="ORF">PSYICH_LOCUS8600</name>
</gene>
<evidence type="ECO:0000313" key="12">
    <source>
        <dbReference type="Proteomes" id="UP001153636"/>
    </source>
</evidence>
<evidence type="ECO:0000256" key="2">
    <source>
        <dbReference type="ARBA" id="ARBA00010047"/>
    </source>
</evidence>